<dbReference type="InterPro" id="IPR004172">
    <property type="entry name" value="L27_dom"/>
</dbReference>
<gene>
    <name evidence="10" type="primary">Pals1</name>
    <name evidence="10" type="ORF">Bhyg_15602</name>
</gene>
<name>A0A9Q0RVA5_9DIPT</name>
<dbReference type="InterPro" id="IPR036034">
    <property type="entry name" value="PDZ_sf"/>
</dbReference>
<evidence type="ECO:0000256" key="5">
    <source>
        <dbReference type="SAM" id="MobiDB-lite"/>
    </source>
</evidence>
<feature type="domain" description="PDZ" evidence="8">
    <location>
        <begin position="659"/>
        <end position="738"/>
    </location>
</feature>
<feature type="region of interest" description="Disordered" evidence="5">
    <location>
        <begin position="197"/>
        <end position="228"/>
    </location>
</feature>
<dbReference type="InterPro" id="IPR001478">
    <property type="entry name" value="PDZ"/>
</dbReference>
<evidence type="ECO:0000259" key="9">
    <source>
        <dbReference type="PROSITE" id="PS51022"/>
    </source>
</evidence>
<accession>A0A9Q0RVA5</accession>
<dbReference type="PANTHER" id="PTHR23122">
    <property type="entry name" value="MEMBRANE-ASSOCIATED GUANYLATE KINASE MAGUK"/>
    <property type="match status" value="1"/>
</dbReference>
<evidence type="ECO:0000256" key="4">
    <source>
        <dbReference type="PROSITE-ProRule" id="PRU00192"/>
    </source>
</evidence>
<dbReference type="Gene3D" id="3.40.50.300">
    <property type="entry name" value="P-loop containing nucleotide triphosphate hydrolases"/>
    <property type="match status" value="1"/>
</dbReference>
<dbReference type="FunFam" id="3.40.50.300:FF:000469">
    <property type="entry name" value="MAGUK p55 subfamily member 5"/>
    <property type="match status" value="1"/>
</dbReference>
<feature type="compositionally biased region" description="Polar residues" evidence="5">
    <location>
        <begin position="212"/>
        <end position="228"/>
    </location>
</feature>
<dbReference type="PROSITE" id="PS50106">
    <property type="entry name" value="PDZ"/>
    <property type="match status" value="1"/>
</dbReference>
<evidence type="ECO:0000259" key="8">
    <source>
        <dbReference type="PROSITE" id="PS50106"/>
    </source>
</evidence>
<dbReference type="AlphaFoldDB" id="A0A9Q0RVA5"/>
<feature type="domain" description="L27" evidence="9">
    <location>
        <begin position="555"/>
        <end position="611"/>
    </location>
</feature>
<reference evidence="10" key="1">
    <citation type="submission" date="2022-07" db="EMBL/GenBank/DDBJ databases">
        <authorList>
            <person name="Trinca V."/>
            <person name="Uliana J.V.C."/>
            <person name="Torres T.T."/>
            <person name="Ward R.J."/>
            <person name="Monesi N."/>
        </authorList>
    </citation>
    <scope>NUCLEOTIDE SEQUENCE</scope>
    <source>
        <strain evidence="10">HSMRA1968</strain>
        <tissue evidence="10">Whole embryos</tissue>
    </source>
</reference>
<proteinExistence type="inferred from homology"/>
<dbReference type="Pfam" id="PF02828">
    <property type="entry name" value="L27"/>
    <property type="match status" value="1"/>
</dbReference>
<dbReference type="CDD" id="cd00071">
    <property type="entry name" value="GMPK"/>
    <property type="match status" value="1"/>
</dbReference>
<evidence type="ECO:0000313" key="10">
    <source>
        <dbReference type="EMBL" id="KAJ6633245.1"/>
    </source>
</evidence>
<dbReference type="InterPro" id="IPR001452">
    <property type="entry name" value="SH3_domain"/>
</dbReference>
<feature type="domain" description="SH3" evidence="6">
    <location>
        <begin position="746"/>
        <end position="817"/>
    </location>
</feature>
<dbReference type="Pfam" id="PF07653">
    <property type="entry name" value="SH3_2"/>
    <property type="match status" value="1"/>
</dbReference>
<feature type="region of interest" description="Disordered" evidence="5">
    <location>
        <begin position="248"/>
        <end position="317"/>
    </location>
</feature>
<dbReference type="InterPro" id="IPR020590">
    <property type="entry name" value="Guanylate_kinase_CS"/>
</dbReference>
<dbReference type="Pfam" id="PF00625">
    <property type="entry name" value="Guanylate_kin"/>
    <property type="match status" value="1"/>
</dbReference>
<dbReference type="PROSITE" id="PS51022">
    <property type="entry name" value="L27"/>
    <property type="match status" value="1"/>
</dbReference>
<dbReference type="Proteomes" id="UP001151699">
    <property type="component" value="Unassembled WGS sequence"/>
</dbReference>
<dbReference type="EMBL" id="WJQU01002131">
    <property type="protein sequence ID" value="KAJ6633245.1"/>
    <property type="molecule type" value="Genomic_DNA"/>
</dbReference>
<dbReference type="InterPro" id="IPR008145">
    <property type="entry name" value="GK/Ca_channel_bsu"/>
</dbReference>
<comment type="caution">
    <text evidence="10">The sequence shown here is derived from an EMBL/GenBank/DDBJ whole genome shotgun (WGS) entry which is preliminary data.</text>
</comment>
<comment type="similarity">
    <text evidence="1">Belongs to the MAGUK family.</text>
</comment>
<protein>
    <submittedName>
        <fullName evidence="10">Protein PALS1</fullName>
    </submittedName>
</protein>
<dbReference type="Gene3D" id="2.30.30.40">
    <property type="entry name" value="SH3 Domains"/>
    <property type="match status" value="1"/>
</dbReference>
<dbReference type="Pfam" id="PF00595">
    <property type="entry name" value="PDZ"/>
    <property type="match status" value="1"/>
</dbReference>
<keyword evidence="11" id="KW-1185">Reference proteome</keyword>
<keyword evidence="2 4" id="KW-0728">SH3 domain</keyword>
<dbReference type="SMART" id="SM00228">
    <property type="entry name" value="PDZ"/>
    <property type="match status" value="1"/>
</dbReference>
<evidence type="ECO:0000259" key="7">
    <source>
        <dbReference type="PROSITE" id="PS50052"/>
    </source>
</evidence>
<dbReference type="GO" id="GO:0030054">
    <property type="term" value="C:cell junction"/>
    <property type="evidence" value="ECO:0007669"/>
    <property type="project" value="UniProtKB-ARBA"/>
</dbReference>
<dbReference type="PROSITE" id="PS00856">
    <property type="entry name" value="GUANYLATE_KINASE_1"/>
    <property type="match status" value="1"/>
</dbReference>
<dbReference type="InterPro" id="IPR008144">
    <property type="entry name" value="Guanylate_kin-like_dom"/>
</dbReference>
<dbReference type="Gene3D" id="1.20.1270.460">
    <property type="match status" value="1"/>
</dbReference>
<evidence type="ECO:0000259" key="6">
    <source>
        <dbReference type="PROSITE" id="PS50002"/>
    </source>
</evidence>
<dbReference type="InterPro" id="IPR036028">
    <property type="entry name" value="SH3-like_dom_sf"/>
</dbReference>
<dbReference type="InterPro" id="IPR050716">
    <property type="entry name" value="MAGUK"/>
</dbReference>
<sequence length="1091" mass="120701">MNYFVGCSKSSLNQQSQTKGATTQDYSFLKEASPIYVTSLTGNHVSGTTTITTATSITNNCVSVSNNNQQTSTTITPPTTLSTLSEGDSEPPDEPYHQLSISKVNNFLSSGGTEALLGDQSSWPDNRNRRRSSVNLNSLSEETIKSRLPFDDYLGHGEYHDESKKDAELEMLTMLSVNQDNGPHREMAVDVPESFIARNKTPPRYPPPRPPNQVNHIPNGAQPQVAKSSNGAVNLELQSLDSFTLHHKSTPSIDSTTEFSKKSPSKGPSSLGSTCESIGFDSMSYRTKSRGSLSTRSSSSGEIGPPEYDLGPHRELPVDVPDSFVEIKKAPPRYPPPKPPVVKDSNKTIDVTAVNGTDLEKQMPQPQAPLRNNELNGSLRPIPPPRDHLHMEKDGRLVNRTPAPQVPDRRTNHIQNSQIAQILDPTSEQLDSIKKYQEQLRRRQEAQERILQQNDFRRASIRGSRKLQALQDSPLQDRPVGIENDAYAEDEEIEVIAGYGELVAGLQKLQNELNKQGLSGLASRVTAAQQLLSGPNIARALAIRTAVLLRRRPRIQPLCATVQTIAKDCVELLTQSNQPAAIELCELLSTYDMEGLLLAHDRIASTTDRTPAAFLHSSTDAFTNKIHNQSTNIINNNVLKQQREPISAPSLRDQDPIRIIQIEKSSDSLGATIVNEGDAVVIGRIVCGGAAEKSGLLHKNDEILEINGIEMSGKSINEVCQLLSSMVGTLTFLIVPGGAAPTSREPQILHVRAHFDYKPEDDMYIPCRELGISFTKGDVLHVISREDANWWQAYREGEEGATLAGLIPSQSFQHQRESMKLAIAGEAGLTGGRGKGSSKGSTLLCVKKSGKRKKKMHATSEAGYPLYSSTTPDDAEPEEILTYEEVSLYYPRASYKRPIVLIGPPNIGRHELRQRLMADSRFAAAVPHTSRTRRDGEVPGQDYHFISRSEFEADILARKFVEHGEYERAYYGTSLEAIRTVVSSGKICVLNLHPQSLKLLRASDLKPYVILVSPPSLDVLRQKKVRSGEAFKDEDLKDIIATARDMEARWGHLFDVIIINNDTERAYHKLLTEINSLEREPQWVPAKWLHN</sequence>
<dbReference type="FunFam" id="2.30.42.10:FF:000088">
    <property type="entry name" value="MAGUK p55 subfamily member 5"/>
    <property type="match status" value="1"/>
</dbReference>
<dbReference type="CDD" id="cd06798">
    <property type="entry name" value="PDZ_MPP5-like"/>
    <property type="match status" value="1"/>
</dbReference>
<dbReference type="Gene3D" id="2.30.42.10">
    <property type="match status" value="1"/>
</dbReference>
<dbReference type="SUPFAM" id="SSF50044">
    <property type="entry name" value="SH3-domain"/>
    <property type="match status" value="1"/>
</dbReference>
<dbReference type="InterPro" id="IPR014775">
    <property type="entry name" value="L27_C"/>
</dbReference>
<dbReference type="SMART" id="SM00326">
    <property type="entry name" value="SH3"/>
    <property type="match status" value="1"/>
</dbReference>
<evidence type="ECO:0000256" key="2">
    <source>
        <dbReference type="ARBA" id="ARBA00022443"/>
    </source>
</evidence>
<keyword evidence="3" id="KW-0677">Repeat</keyword>
<dbReference type="PROSITE" id="PS50002">
    <property type="entry name" value="SH3"/>
    <property type="match status" value="1"/>
</dbReference>
<dbReference type="SMART" id="SM00072">
    <property type="entry name" value="GuKc"/>
    <property type="match status" value="1"/>
</dbReference>
<feature type="region of interest" description="Disordered" evidence="5">
    <location>
        <begin position="65"/>
        <end position="96"/>
    </location>
</feature>
<dbReference type="CDD" id="cd12036">
    <property type="entry name" value="SH3_MPP5"/>
    <property type="match status" value="1"/>
</dbReference>
<evidence type="ECO:0000313" key="11">
    <source>
        <dbReference type="Proteomes" id="UP001151699"/>
    </source>
</evidence>
<feature type="compositionally biased region" description="Low complexity" evidence="5">
    <location>
        <begin position="65"/>
        <end position="85"/>
    </location>
</feature>
<dbReference type="OrthoDB" id="43580at2759"/>
<feature type="region of interest" description="Disordered" evidence="5">
    <location>
        <begin position="362"/>
        <end position="384"/>
    </location>
</feature>
<feature type="domain" description="Guanylate kinase-like" evidence="7">
    <location>
        <begin position="896"/>
        <end position="1075"/>
    </location>
</feature>
<dbReference type="SUPFAM" id="SSF52540">
    <property type="entry name" value="P-loop containing nucleoside triphosphate hydrolases"/>
    <property type="match status" value="1"/>
</dbReference>
<dbReference type="InterPro" id="IPR035601">
    <property type="entry name" value="MPP5_SH3"/>
</dbReference>
<dbReference type="PROSITE" id="PS50052">
    <property type="entry name" value="GUANYLATE_KINASE_2"/>
    <property type="match status" value="1"/>
</dbReference>
<feature type="compositionally biased region" description="Low complexity" evidence="5">
    <location>
        <begin position="290"/>
        <end position="301"/>
    </location>
</feature>
<dbReference type="SUPFAM" id="SSF50156">
    <property type="entry name" value="PDZ domain-like"/>
    <property type="match status" value="1"/>
</dbReference>
<dbReference type="InterPro" id="IPR027417">
    <property type="entry name" value="P-loop_NTPase"/>
</dbReference>
<evidence type="ECO:0000256" key="3">
    <source>
        <dbReference type="ARBA" id="ARBA00022737"/>
    </source>
</evidence>
<evidence type="ECO:0000256" key="1">
    <source>
        <dbReference type="ARBA" id="ARBA00007014"/>
    </source>
</evidence>
<organism evidence="10 11">
    <name type="scientific">Pseudolycoriella hygida</name>
    <dbReference type="NCBI Taxonomy" id="35572"/>
    <lineage>
        <taxon>Eukaryota</taxon>
        <taxon>Metazoa</taxon>
        <taxon>Ecdysozoa</taxon>
        <taxon>Arthropoda</taxon>
        <taxon>Hexapoda</taxon>
        <taxon>Insecta</taxon>
        <taxon>Pterygota</taxon>
        <taxon>Neoptera</taxon>
        <taxon>Endopterygota</taxon>
        <taxon>Diptera</taxon>
        <taxon>Nematocera</taxon>
        <taxon>Sciaroidea</taxon>
        <taxon>Sciaridae</taxon>
        <taxon>Pseudolycoriella</taxon>
    </lineage>
</organism>